<dbReference type="InterPro" id="IPR013120">
    <property type="entry name" value="FAR_NAD-bd"/>
</dbReference>
<dbReference type="RefSeq" id="XP_070883056.1">
    <property type="nucleotide sequence ID" value="XM_071033592.1"/>
</dbReference>
<gene>
    <name evidence="6" type="ORF">BJX67DRAFT_384078</name>
</gene>
<dbReference type="SUPFAM" id="SSF51735">
    <property type="entry name" value="NAD(P)-binding Rossmann-fold domains"/>
    <property type="match status" value="1"/>
</dbReference>
<feature type="domain" description="Carrier" evidence="5">
    <location>
        <begin position="4465"/>
        <end position="4541"/>
    </location>
</feature>
<dbReference type="PANTHER" id="PTHR45527">
    <property type="entry name" value="NONRIBOSOMAL PEPTIDE SYNTHETASE"/>
    <property type="match status" value="1"/>
</dbReference>
<dbReference type="Gene3D" id="3.30.300.30">
    <property type="match status" value="6"/>
</dbReference>
<dbReference type="CDD" id="cd19534">
    <property type="entry name" value="E_NRPS"/>
    <property type="match status" value="1"/>
</dbReference>
<dbReference type="InterPro" id="IPR036291">
    <property type="entry name" value="NAD(P)-bd_dom_sf"/>
</dbReference>
<dbReference type="Proteomes" id="UP001610432">
    <property type="component" value="Unassembled WGS sequence"/>
</dbReference>
<accession>A0ABR4LI68</accession>
<comment type="similarity">
    <text evidence="4">Belongs to the NRP synthetase family.</text>
</comment>
<evidence type="ECO:0000313" key="6">
    <source>
        <dbReference type="EMBL" id="KAL2864077.1"/>
    </source>
</evidence>
<feature type="domain" description="Carrier" evidence="5">
    <location>
        <begin position="781"/>
        <end position="857"/>
    </location>
</feature>
<dbReference type="PANTHER" id="PTHR45527:SF16">
    <property type="entry name" value="NONRIBOSOMAL PEPTIDE SYNTHASE ATNA-RELATED"/>
    <property type="match status" value="1"/>
</dbReference>
<dbReference type="CDD" id="cd19545">
    <property type="entry name" value="FUM14_C_NRPS-like"/>
    <property type="match status" value="3"/>
</dbReference>
<dbReference type="InterPro" id="IPR010071">
    <property type="entry name" value="AA_adenyl_dom"/>
</dbReference>
<dbReference type="InterPro" id="IPR020845">
    <property type="entry name" value="AMP-binding_CS"/>
</dbReference>
<dbReference type="PROSITE" id="PS00455">
    <property type="entry name" value="AMP_BINDING"/>
    <property type="match status" value="5"/>
</dbReference>
<reference evidence="6 7" key="1">
    <citation type="submission" date="2024-07" db="EMBL/GenBank/DDBJ databases">
        <title>Section-level genome sequencing and comparative genomics of Aspergillus sections Usti and Cavernicolus.</title>
        <authorList>
            <consortium name="Lawrence Berkeley National Laboratory"/>
            <person name="Nybo J.L."/>
            <person name="Vesth T.C."/>
            <person name="Theobald S."/>
            <person name="Frisvad J.C."/>
            <person name="Larsen T.O."/>
            <person name="Kjaerboelling I."/>
            <person name="Rothschild-Mancinelli K."/>
            <person name="Lyhne E.K."/>
            <person name="Kogle M.E."/>
            <person name="Barry K."/>
            <person name="Clum A."/>
            <person name="Na H."/>
            <person name="Ledsgaard L."/>
            <person name="Lin J."/>
            <person name="Lipzen A."/>
            <person name="Kuo A."/>
            <person name="Riley R."/>
            <person name="Mondo S."/>
            <person name="Labutti K."/>
            <person name="Haridas S."/>
            <person name="Pangalinan J."/>
            <person name="Salamov A.A."/>
            <person name="Simmons B.A."/>
            <person name="Magnuson J.K."/>
            <person name="Chen J."/>
            <person name="Drula E."/>
            <person name="Henrissat B."/>
            <person name="Wiebenga A."/>
            <person name="Lubbers R.J."/>
            <person name="Gomes A.C."/>
            <person name="Macurrencykelacurrency M.R."/>
            <person name="Stajich J."/>
            <person name="Grigoriev I.V."/>
            <person name="Mortensen U.H."/>
            <person name="De Vries R.P."/>
            <person name="Baker S.E."/>
            <person name="Andersen M.R."/>
        </authorList>
    </citation>
    <scope>NUCLEOTIDE SEQUENCE [LARGE SCALE GENOMIC DNA]</scope>
    <source>
        <strain evidence="6 7">CBS 449.75</strain>
    </source>
</reference>
<dbReference type="PROSITE" id="PS50075">
    <property type="entry name" value="CARRIER"/>
    <property type="match status" value="6"/>
</dbReference>
<evidence type="ECO:0000256" key="1">
    <source>
        <dbReference type="ARBA" id="ARBA00022450"/>
    </source>
</evidence>
<keyword evidence="1" id="KW-0596">Phosphopantetheine</keyword>
<dbReference type="SUPFAM" id="SSF47336">
    <property type="entry name" value="ACP-like"/>
    <property type="match status" value="5"/>
</dbReference>
<keyword evidence="2" id="KW-0597">Phosphoprotein</keyword>
<evidence type="ECO:0000256" key="4">
    <source>
        <dbReference type="ARBA" id="ARBA00029454"/>
    </source>
</evidence>
<dbReference type="Pfam" id="PF00501">
    <property type="entry name" value="AMP-binding"/>
    <property type="match status" value="6"/>
</dbReference>
<keyword evidence="7" id="KW-1185">Reference proteome</keyword>
<dbReference type="NCBIfam" id="NF003417">
    <property type="entry name" value="PRK04813.1"/>
    <property type="match status" value="6"/>
</dbReference>
<dbReference type="InterPro" id="IPR000873">
    <property type="entry name" value="AMP-dep_synth/lig_dom"/>
</dbReference>
<dbReference type="EMBL" id="JBFXLQ010000044">
    <property type="protein sequence ID" value="KAL2864077.1"/>
    <property type="molecule type" value="Genomic_DNA"/>
</dbReference>
<dbReference type="PROSITE" id="PS00012">
    <property type="entry name" value="PHOSPHOPANTETHEINE"/>
    <property type="match status" value="2"/>
</dbReference>
<dbReference type="InterPro" id="IPR045851">
    <property type="entry name" value="AMP-bd_C_sf"/>
</dbReference>
<dbReference type="InterPro" id="IPR010080">
    <property type="entry name" value="Thioester_reductase-like_dom"/>
</dbReference>
<keyword evidence="3" id="KW-0436">Ligase</keyword>
<dbReference type="InterPro" id="IPR006162">
    <property type="entry name" value="Ppantetheine_attach_site"/>
</dbReference>
<proteinExistence type="inferred from homology"/>
<dbReference type="InterPro" id="IPR042099">
    <property type="entry name" value="ANL_N_sf"/>
</dbReference>
<sequence length="7178" mass="789948">MPSTSAAADSSAQFWKRNTQGLEISRLSHLTRSYEGQAQWRSYPVNPSIELQRLGAFCEAHRISLLVILQTAWAAVLGRFLATDTATFASCLENGDESKHGVCGASWSQGTTTLHELLEQLQRWDETSFAHQDIPLAELERLLHVVPDTGLKVKHFGSPSVSPTLPRVIELVAEISPVSVRISIEYNASALSSVYAQSFARSLERSLQAVVNHGSTPVSQIDLCSKQDKESIFDWNAYVPVTINDCVHTRIERKALEQPHALAVAGFGGDMTYQQLDTQADHLATYLQELGVGADSYVALCFEKSTLPIVAMLAVFKAGGAYVALNPAHPVKRQAAILSRVNAQVILTGPGYASTFSGLVKHTVEVTQESLDQLAAEYRATRLVRAARPETPAVIVFTSGSTGEPKGIVVEHRALVSSMIGHGTIMRLDSSTRALQFATYTFDLSVGEIFNTLIHGGCVCVPSEEERLDDLEGFIRRLEVNWALLTPTVLNMMTPANVPSMRTISTGGEAMKQDIIQAWADHVQLNNMYGPAETTILCAGRAAVSPTTPASNIGRALGARQWITDPTDPNQLCPIGAIGEVLIEGPGLARGYLHDQEKTNAAFIGNPDWLPKASPGRRFYRSADLGFLSPDGTFNIVGRKDTQVKVNGQRIELGEIEFNIKSLFTTGWQAVAAEVIKPKGYNEQSTLGAFIQFEDEEAAGNELLGRVSSERRQQLRQLKEDLRLHLPGYMIPSVFVPMAHMPTTAHGKLDRRRLRDLSVGFSTEQLVLFSLAGSTSAGKREPITETERAAARLWSQELKIPYGSIGLDDNFFQLGGDSIAAMKLSAAARSTGMSLTVAKIFGHPTLEAMSQIARELSHTEIGSVMPFSLIGVENAFELIDQLALKWGLDRSSIEDAYPATPLQEGLMAITQGEPGTYIYQNVYELPAEIDLARFCAAWASVVNTTEILRTTLLPTDTAGTYQVVIKPSFIDWKYPASVEEYLKSDAQQTMLYGEPLARYALVAGTPGSSSSTFIWTAHHALYDGWSLPLLWKRVEEAYRGSGLPSQPHIAPFNRFIAHLQDMDPGATNAFWKSYLSSSNPPKFPQLPSQTYKPRVNNIHRHEFGLTATSRSSGITTSTLIRTAWSLLMSQYTDAGDDITIGVTVAGRNVDVPGVSEIAAPMITTVPVRVQIDRDETVTELLTRVQTQTVDMMPFEHAGLQNIAKINRECRLACGFQNLLVVQPEDDENTTGSLGIRKIQSPDVGIYTYALVIQCLLRGDKVGVQVDFDDQVVSSWQVERICCQLEHLVGVLRASPSVKIGDLSFVSQDDYAQIMNWNLRLPVVEERCVHEIIRDQVSATPDAPAICSWDGDFTYAEVDRLSNRFARQLVSMGVGPETLVPHCFSKSAWTVIAMLAIIKAGGACVALDPGHPVDRLQAIIDDANADLVVTTPDHSHLFNGLVSKVVALSPQVFGSDEPSETLPPRAGHKNPVFVLFTSGSTGKPKGIIIEHGMFASSAAAHSRAFGITAQSRVFQFAAHTFDVSVGDIFTSLMKGACICIPSDLERMNNVASAINRMEANYAFLTPTVANLLRPEQVPTLRTLTLGGEAPTRENIRTWADNLNLILCYGPAECSVYCSANPPASKQSNPAVLGHAIGGLIWLVDPTNHDKLTPVGCVGELVVQGAIVARGYLNEPEKTQSAFIQDPAWMPNTFLREYRRIYKTGDLARFNPDGSLSFVARKDTQAKVRGQRVELAEIEVHLSESPEIQHAMVAVPAAGPYKSRLVCVLSLQELARRSDGSSRDGNGVALIEGSGDRSRAAQTASTIENRLAEKLPPYMVPAVWIPLRKMPLNLSGKIDRKLLKGWLEDVDEGTYQSIAAIATPEEASLQQPASEIEKKVQAAFSATLNIPVESVGLNTSFLSVGGDSISAMQVMSRLRSQNLRITVQDILTLRTVTALAGRAQYIEQFTTESSALEAEVIDDWFELAPIQQLFFRMQPKGQNHFNQSFVLQLAQDISQSELQGALEVVVQHHSMLRARFEQVDGSWSQKITNEVSGSFFMFAREEGSRERMMARFREAETLFDIHSGPVLTAQIWVAPEGRYLFLAAHHLVIDLVSWRIVLQDLEDVLRSGRVSSTPTISFQNWAKLQREYVSQHFSNQDTWEIEVPAGDLAYWNMQGEANTWGDIVTESFTIDAQRTALLLGGSNLPLRTEPTDIMVAALLHSFRHAFSDRNAPAVYLEGHGREPWTSAIDVSRTVGWFTTMYPVSYKTSEDDWIDAVKRLKDNRRKIADNGWRYFTARSLLAEGMQDMEVVFNYLGLYQQLQRADALFQESSITGTDCVEISPQMQRYSLFEIAAGVSNGQMEFTFEYNKKMSHRDTISSWINHYRQVLEAGIDELMGQAGFMPTLSDFPLMSLSYNDLEYLATSILPEAGVKSIDDIESLSPCSPMQLGLLMSQLKSEGTYEFFTIMEATAREGVDSAQLVAAWQQVIDRHPMLRTIFIKSAAPDQPYDQLVLKGFKAQVVELHSDDPVRALRTLPQTAKLHQLAICHGENGRIFCKLEINHALIDGTSMAIIVRDLKRAYSEKLSSEPPLAYVDYVSFLQETKRAESVAFWSDYLQDAQRCQFPSLNDGREQAQALESINVELPGLTKKALGAFSERWGFTIANVVQTAWALVLRAFIGTDSVSYGYLTSGRDAPLDGIEDAVGPFINMLVCRLKFDPHEPALVAMKNTQDGFLKAMAHQYVSLAEIQHAVGVAAQGLFNTAMSFQRYSSEEPMDLSLRTVYDYDPTEFNITVNVATREEGLQIDLSYWTSKLSSGQAVHLANTYSTVIMALLSNPETALADVNMLSPLDKASLRDWNKELPLAVDRCMHEVIHQNAIERPHAPALESWEAAYTYRELDRASSRLARHLIKQGVSPDDCIPLCFEKSLYTIIALVAVLKAGGGFVLLDPKHPDDRLRGLLEDSKARFLIVSPETYDRCKDLISSLVVVSPKILDELPHADEDDTLPATAVAPENIMYVQFTSGSTGKPKGAVVHHRAACSSIEHHGKVMNYGPDSRIFQFSSYTFDAIILEAFTTLYHGGCVCVPSEEDRMSSMVQSMRAMKVNNMFMTPTLARLFGPADVPSLTTLMLGGEPIPQDSINTWKDHVDLMGGYGPAECCVYCCYNPLSSSGFKPEVIGYPVGAVLWIVEADNHDRLVPVGAIGEIVVHGHTVGRGYLNDPVRTAASYISAPSWVADYGYAGLQTLYKTGDLGRYNSDGTLTIVGRKDTQVKVNGQRIELGEVEHCIKTEHPQVLQVAVDALKPEHANGRQILSAFLEFKVDEGSEEFQDENSFLRAMNDKHREAMFEIEALLAQRLPPYMVPHLWFPLVTMPKSASGKTDRKVLKQLGNGLSKTELQQYSLASGGKLALESPMEKKIADLWKDLFGVPNIGSNDNFFRIGGDSIEAMKLAAAGRAQGLSLSVADIFNHPTLSDMARIVAAADGASAATHKYDAPFSLVGGEESARSIVQKHLPDVQMDLVEDVYPSTSLQEGLLALTSGQASAYVLQAPFLLPTNIDLGRFCHAWAKVVEANAILRTVMISTDTQGTCQVVLRQSIEWSHGSTLEAYLAQDREQPMGYGTPLSRYGLTSDGYFVYTAHHSIYDGWSFALMLDEVEKRYHEEPVLSRPLFAEYIRFLQQQHGKADAAAFWQSQLQDASSSSAFPRLPSSLYEVDVDRTFKYSFPFSTTSTVTASTLLSAAWGLTIGRLTNSSEVIYGSTRSGRNIDLAQATELMGPTIATVPMRISIDPSLSVDDFLAAVQNQATTAIPFEHLGLQNISKISPACKAACDFQNLFVVQPAMIGDSATLGMKRVELPTKGLHTYALNVECILTEEGTATLNFEYDGKVMQDHQIQRLAGQFHHIVRQLCENEGGLLKVGDVDAFSADEEKQLRQWNARLKPFPEITRCAHDLVSERARLHPDLLAVTQSDGTSLTYGELEKLSTLFARHLSTLGIGPGRIVPICLKKAVWVVVAMLGVLKTGAAFVCLDPSSPSSRMHSIIEDVEAELVIVDRETKPVFSSHLQTLEIGANALDWLRSASASDINFEIHRNPCDLMYVIFTSGSTGKPKGVMIEHASASSSFTYQSQEFGFDHESRVLQFSALTFDASLMEIFTTLCAGGCVCFPTEEEKQGDIVRAINHLRVDWVMLTPTVLRMIEPEDVPMVKHVVTGGEAVSPDVVQTWGGKVALKGVYGPTETSMICMTTDLVPGGSPANIGAPMACRSWITLPDDHNHPAPIGSVGELLIQGPIVGRGYYKNHNQTKEVFIENPRWLQKRFGETGGGRLYKTGDLVYYAQNGDLMIVGRKDSQVKLHGQRIELGEIDHRMWSHPAVRQSSVVLPSQGPLKNRLVSVLTLDGAEDQITPPEVLRPLSSQYANSQIASIRQVLRESLPSYMVPTVFVAVEQMPRQTSGKTDVKLVKKWVNELDERTAEQVLDLETTAPGLTIPGSEVEKLIQGAVSKVLSIPAEKIALNRSFISLGGDSIAAIKLMNQLRDAGMNSSIKELLRTGSISELAGVITSRVEGEKVNPRLSSHVAQKREKKYPLLHVDDTEIETLLEQRLATMGLTDVARVEDVYPCSPLQEGLLLAQTKGVGSYNVYNIYEVTPSKHSSVPVNPHLLANAWQSVVRRHQILRTIFIQGLEESNAFNQVVLRQVHNTPRVVEDNKSNGAKALLQNLASPEYQTSEPWHSVTICSDASGSVCCGIRMHHALFDASSMDIILREVAQAYNQSLSTPAPLYRDYISYLQELQQGGNDALAYWQEYLKDLEPCYFPSINEQALGTRTPQSLQFNVPGLSQTLLFSARKNVTVSTILQTAWALVLRHYTSTEEVCFGYLSHGRDIPLDAVDNIVGPMINMMVLRVAMSGDRTLTDILEGTRDDVLNSLPYQHTSLAEIHHALDLQGRSAFNTTLSFASAVADAEDGDWVSFKNLSGSGSTEYDVAVNASVVGEDLQINFSYWSSALSPQQATAVAQAFTNFIHILTRSPDLPLHKIDFTSAAMRDQLLRWNATPCTPVRTTVHGLFHRAALRYPENQAICSTDGSFTYAELDNLTTRLASFLRAKGVGPEVLVPVYFNKSCWTIVSMLSILKAGGACVPLDPSHPPARIQEVASRCEARLILAAPHLVERLPDCNAAVIAVTDELMQSLPDLPSNFQTDVAKPENAAFVPFTSGSTGLPKGIILDHMGLCTMFEANASVVGIDQNTRTFQYAAYTFDVSIAETYITLTQGGCVCVPTDAERMNDIAGAITRLQANWTFLTPSVASLLNPIDVPTLKTLTLGGEAISRDLHSTWADKVRLINSYGPAECSIWTSNQRLFPDSSCADIGAGITCHLWVTEPDNHDRLVPIGCVGELVVQGPNLARGYLKDEAKTAAAYIDTPAWLRNDTRSMAKRVYKTGDLVRHCSDGHLEFVGRKDTQIKFHGQRVEIGEVEYQLRARLPKNTQVAVEMIKPLSQDGRQTLAGFIMTEGASGDENRGSPSLEAVSLLRNPDATFKSIVRKLEHSLAETLPSYMIPSLFISMLNIPRNTSMKIDRKALRTLGANLTRDQIATYSFVQGDKRAPRTAMEKRLQECWAGVLKISPESIGADDSFFRMGGDSIGAMQLVSAARKIGLLITVGDIFQHQKLSEMANAVARNAAAVTEEISVQPFSLLPQPRPDENVVELAASKVGIDRTLLQDIYPCTPLQEGLMSLTARDHGLYTLQAVYRLPEMINIQQFQLAWLAVAEEVDILRTRLVDLGHLGSYQVVISPVITQIRWVYGERLSTYLREDKQIPVGYGKPLARYAIIEEEEDKKYFVWTAHHSIYDGWSLGLMMDLVEKKYLQASTIPSPPFNRFIHWLTNLDKTATRQYWQSTLEACSAPQFPSVPQHYRTKAKAAMTHSIRLPQVVDAEITVPTILRTAWALNISQYTRSDDVVFGMTQTGRNAPIPGVTEIVAPLITTVPVRVVFNRSQTVWNVLQQVQDQMVAMIPHEHVGLQNISKFSAECQAACRFENLLLIQTQQDQMVSPMGLERIPVADLDLPAFGIVAECEVADGQVLVSVGYDRTVVSEQQMANILHQFDFLVNQLGSESARNTPLEDMQLLGDAEIKMLEALNQSPDDRVDRLAHELIHERACLQPEAIAIDAQEVQLSYGELDDLSTRLAYFLIGLGTGPDKIIPLFFRRSPWAMVAMLAVIKSGSAFVFLDPGHPIDRLEFVLRQIDARLVLTSPDLESTWREKLAVFCVTDSALQSLPRLHDGNLPVTAVTPQNILYCIFTSGSTGRPRGCVIEHSNFLSGAVHHARRSRISPSTRIMQIAPYTFDVSILEMLTGLIGGGCICLPRDSHQGARVADIINDLNISWTFMTPSVARTLVPSEVPTLQTLILGGEALAKVDIQTWAGKLHLLNGYGPSECSVAVSSNEVCNTTVEPAHIGSKMGCNVWVVDAQNHDILLPMGAVGELLVEGAIVGRGYLQEPEKTAAAFIQDPAWVHCLPSTKSSERRRFYKTGDLVRLNADGTIHFIGRKDTQVKLRGLRIEMGEIEHHATTYPAIRHAVVDVPRAGRMKESLVVVYTVNAYDGSHEQQSNLRPLSSTDLEMIQMSPAQLRTHLTAHVPPYMVPQTYIGVATLPLLASGKIDRPRLQRWLENMDDATSELIAAQVGKTATHEAGPIDPADTLALALSEPISRLLAGDDEDYLETLKGRNIVLSQSGLNSITVVSMRAMIREKFNADVSIDRLMESTVTIHDVARMIERGNAPAGTDEQESASQLDLLAEADRMMNSLVAEASPDVQTLSQPTPRAERILLTGATGFLGTEILRQLLSNPASSRSVVALVRARDQDHAMERIVSSARAAQWWQEEYRSRVTAWVGDLAAPRLGLSESQWSAIEGRGHPRSEPRIDAIIHNGALVHWGADYHRLRDVNVSSVVSLLAALTHSQAPPTFTFVSGGHVQLDDNNPTDEEMAAVLAHSTGYGQSKFVADLLVKRFAARYSTSAVSIVKPGLILGTAQSGVSNTDDFFWRVVATAVEIGGFNAEEPENVILLAGAQQVASIVTDKLQLSLSPAAMASVETKVRLAITTHELWRMLSEEFGYTMRGMGPAEWLDAMRAAVHAQGESHRLWPVLHFLEAGGGYMGLPVEGGQLQGQGSEKEELLASLRKSIRYMRQIGYLQGDSPRGMQKAVFGRSNV</sequence>
<dbReference type="Pfam" id="PF00550">
    <property type="entry name" value="PP-binding"/>
    <property type="match status" value="5"/>
</dbReference>
<dbReference type="InterPro" id="IPR001242">
    <property type="entry name" value="Condensation_dom"/>
</dbReference>
<feature type="domain" description="Carrier" evidence="5">
    <location>
        <begin position="6665"/>
        <end position="6748"/>
    </location>
</feature>
<evidence type="ECO:0000256" key="3">
    <source>
        <dbReference type="ARBA" id="ARBA00022598"/>
    </source>
</evidence>
<dbReference type="CDD" id="cd19542">
    <property type="entry name" value="CT_NRPS-like"/>
    <property type="match status" value="2"/>
</dbReference>
<dbReference type="SMART" id="SM00823">
    <property type="entry name" value="PKS_PP"/>
    <property type="match status" value="5"/>
</dbReference>
<dbReference type="Gene3D" id="3.40.50.720">
    <property type="entry name" value="NAD(P)-binding Rossmann-like Domain"/>
    <property type="match status" value="1"/>
</dbReference>
<dbReference type="Gene3D" id="3.30.559.30">
    <property type="entry name" value="Nonribosomal peptide synthetase, condensation domain"/>
    <property type="match status" value="7"/>
</dbReference>
<dbReference type="InterPro" id="IPR009081">
    <property type="entry name" value="PP-bd_ACP"/>
</dbReference>
<dbReference type="InterPro" id="IPR020806">
    <property type="entry name" value="PKS_PP-bd"/>
</dbReference>
<dbReference type="Pfam" id="PF00668">
    <property type="entry name" value="Condensation"/>
    <property type="match status" value="6"/>
</dbReference>
<evidence type="ECO:0000313" key="7">
    <source>
        <dbReference type="Proteomes" id="UP001610432"/>
    </source>
</evidence>
<dbReference type="Gene3D" id="3.40.50.12780">
    <property type="entry name" value="N-terminal domain of ligase-like"/>
    <property type="match status" value="6"/>
</dbReference>
<feature type="domain" description="Carrier" evidence="5">
    <location>
        <begin position="1869"/>
        <end position="1945"/>
    </location>
</feature>
<comment type="caution">
    <text evidence="6">The sequence shown here is derived from an EMBL/GenBank/DDBJ whole genome shotgun (WGS) entry which is preliminary data.</text>
</comment>
<dbReference type="GeneID" id="98148664"/>
<dbReference type="InterPro" id="IPR023213">
    <property type="entry name" value="CAT-like_dom_sf"/>
</dbReference>
<evidence type="ECO:0000256" key="2">
    <source>
        <dbReference type="ARBA" id="ARBA00022553"/>
    </source>
</evidence>
<dbReference type="SUPFAM" id="SSF56801">
    <property type="entry name" value="Acetyl-CoA synthetase-like"/>
    <property type="match status" value="6"/>
</dbReference>
<dbReference type="Pfam" id="PF07993">
    <property type="entry name" value="NAD_binding_4"/>
    <property type="match status" value="1"/>
</dbReference>
<dbReference type="Gene3D" id="1.10.1200.10">
    <property type="entry name" value="ACP-like"/>
    <property type="match status" value="5"/>
</dbReference>
<protein>
    <recommendedName>
        <fullName evidence="5">Carrier domain-containing protein</fullName>
    </recommendedName>
</protein>
<evidence type="ECO:0000259" key="5">
    <source>
        <dbReference type="PROSITE" id="PS50075"/>
    </source>
</evidence>
<feature type="domain" description="Carrier" evidence="5">
    <location>
        <begin position="5576"/>
        <end position="5652"/>
    </location>
</feature>
<name>A0ABR4LI68_9EURO</name>
<organism evidence="6 7">
    <name type="scientific">Aspergillus lucknowensis</name>
    <dbReference type="NCBI Taxonomy" id="176173"/>
    <lineage>
        <taxon>Eukaryota</taxon>
        <taxon>Fungi</taxon>
        <taxon>Dikarya</taxon>
        <taxon>Ascomycota</taxon>
        <taxon>Pezizomycotina</taxon>
        <taxon>Eurotiomycetes</taxon>
        <taxon>Eurotiomycetidae</taxon>
        <taxon>Eurotiales</taxon>
        <taxon>Aspergillaceae</taxon>
        <taxon>Aspergillus</taxon>
        <taxon>Aspergillus subgen. Nidulantes</taxon>
    </lineage>
</organism>
<dbReference type="NCBIfam" id="TIGR01746">
    <property type="entry name" value="Thioester-redct"/>
    <property type="match status" value="1"/>
</dbReference>
<dbReference type="SUPFAM" id="SSF52777">
    <property type="entry name" value="CoA-dependent acyltransferases"/>
    <property type="match status" value="13"/>
</dbReference>
<dbReference type="CDD" id="cd05918">
    <property type="entry name" value="A_NRPS_SidN3_like"/>
    <property type="match status" value="6"/>
</dbReference>
<feature type="domain" description="Carrier" evidence="5">
    <location>
        <begin position="3390"/>
        <end position="3464"/>
    </location>
</feature>
<dbReference type="NCBIfam" id="TIGR01733">
    <property type="entry name" value="AA-adenyl-dom"/>
    <property type="match status" value="6"/>
</dbReference>
<dbReference type="InterPro" id="IPR036736">
    <property type="entry name" value="ACP-like_sf"/>
</dbReference>
<dbReference type="Gene3D" id="3.30.559.10">
    <property type="entry name" value="Chloramphenicol acetyltransferase-like domain"/>
    <property type="match status" value="6"/>
</dbReference>